<dbReference type="EMBL" id="JAACJJ010000042">
    <property type="protein sequence ID" value="KAF5316242.1"/>
    <property type="molecule type" value="Genomic_DNA"/>
</dbReference>
<evidence type="ECO:0000256" key="1">
    <source>
        <dbReference type="ARBA" id="ARBA00010552"/>
    </source>
</evidence>
<dbReference type="SUPFAM" id="SSF55298">
    <property type="entry name" value="YjgF-like"/>
    <property type="match status" value="1"/>
</dbReference>
<protein>
    <submittedName>
        <fullName evidence="2">Uncharacterized protein</fullName>
    </submittedName>
</protein>
<dbReference type="GO" id="GO:0005829">
    <property type="term" value="C:cytosol"/>
    <property type="evidence" value="ECO:0007669"/>
    <property type="project" value="TreeGrafter"/>
</dbReference>
<dbReference type="FunFam" id="3.30.1330.40:FF:000001">
    <property type="entry name" value="L-PSP family endoribonuclease"/>
    <property type="match status" value="1"/>
</dbReference>
<dbReference type="GO" id="GO:0005739">
    <property type="term" value="C:mitochondrion"/>
    <property type="evidence" value="ECO:0007669"/>
    <property type="project" value="TreeGrafter"/>
</dbReference>
<dbReference type="Proteomes" id="UP000567179">
    <property type="component" value="Unassembled WGS sequence"/>
</dbReference>
<dbReference type="GO" id="GO:0019239">
    <property type="term" value="F:deaminase activity"/>
    <property type="evidence" value="ECO:0007669"/>
    <property type="project" value="TreeGrafter"/>
</dbReference>
<comment type="similarity">
    <text evidence="1">Belongs to the RutC family.</text>
</comment>
<comment type="caution">
    <text evidence="2">The sequence shown here is derived from an EMBL/GenBank/DDBJ whole genome shotgun (WGS) entry which is preliminary data.</text>
</comment>
<proteinExistence type="inferred from homology"/>
<keyword evidence="3" id="KW-1185">Reference proteome</keyword>
<name>A0A8H5EXV2_9AGAR</name>
<evidence type="ECO:0000313" key="3">
    <source>
        <dbReference type="Proteomes" id="UP000567179"/>
    </source>
</evidence>
<dbReference type="OrthoDB" id="309640at2759"/>
<dbReference type="InterPro" id="IPR035959">
    <property type="entry name" value="RutC-like_sf"/>
</dbReference>
<dbReference type="InterPro" id="IPR006175">
    <property type="entry name" value="YjgF/YER057c/UK114"/>
</dbReference>
<dbReference type="CDD" id="cd00448">
    <property type="entry name" value="YjgF_YER057c_UK114_family"/>
    <property type="match status" value="1"/>
</dbReference>
<reference evidence="2 3" key="1">
    <citation type="journal article" date="2020" name="ISME J.">
        <title>Uncovering the hidden diversity of litter-decomposition mechanisms in mushroom-forming fungi.</title>
        <authorList>
            <person name="Floudas D."/>
            <person name="Bentzer J."/>
            <person name="Ahren D."/>
            <person name="Johansson T."/>
            <person name="Persson P."/>
            <person name="Tunlid A."/>
        </authorList>
    </citation>
    <scope>NUCLEOTIDE SEQUENCE [LARGE SCALE GENOMIC DNA]</scope>
    <source>
        <strain evidence="2 3">CBS 101986</strain>
    </source>
</reference>
<organism evidence="2 3">
    <name type="scientific">Psilocybe cf. subviscida</name>
    <dbReference type="NCBI Taxonomy" id="2480587"/>
    <lineage>
        <taxon>Eukaryota</taxon>
        <taxon>Fungi</taxon>
        <taxon>Dikarya</taxon>
        <taxon>Basidiomycota</taxon>
        <taxon>Agaricomycotina</taxon>
        <taxon>Agaricomycetes</taxon>
        <taxon>Agaricomycetidae</taxon>
        <taxon>Agaricales</taxon>
        <taxon>Agaricineae</taxon>
        <taxon>Strophariaceae</taxon>
        <taxon>Psilocybe</taxon>
    </lineage>
</organism>
<dbReference type="Pfam" id="PF01042">
    <property type="entry name" value="Ribonuc_L-PSP"/>
    <property type="match status" value="1"/>
</dbReference>
<evidence type="ECO:0000313" key="2">
    <source>
        <dbReference type="EMBL" id="KAF5316242.1"/>
    </source>
</evidence>
<dbReference type="AlphaFoldDB" id="A0A8H5EXV2"/>
<dbReference type="Gene3D" id="3.30.1330.40">
    <property type="entry name" value="RutC-like"/>
    <property type="match status" value="1"/>
</dbReference>
<dbReference type="PANTHER" id="PTHR11803:SF58">
    <property type="entry name" value="PROTEIN HMF1-RELATED"/>
    <property type="match status" value="1"/>
</dbReference>
<dbReference type="PANTHER" id="PTHR11803">
    <property type="entry name" value="2-IMINOBUTANOATE/2-IMINOPROPANOATE DEAMINASE RIDA"/>
    <property type="match status" value="1"/>
</dbReference>
<gene>
    <name evidence="2" type="ORF">D9619_006785</name>
</gene>
<sequence length="129" mass="13982">MKQTVFSPDALPVLPVFSQAVISDGKVYLSGNIGCTREFKIVEGGVKAQTRAALENMSIILKAAGSGLEHIIKANIYMSDMKNEFGLMNEAYAEFFEAGKMPARTCVGVAYLPFEAAVEIECVAEVVRK</sequence>
<accession>A0A8H5EXV2</accession>